<name>A0ABV0TJQ5_9TELE</name>
<comment type="caution">
    <text evidence="1">The sequence shown here is derived from an EMBL/GenBank/DDBJ whole genome shotgun (WGS) entry which is preliminary data.</text>
</comment>
<evidence type="ECO:0000313" key="1">
    <source>
        <dbReference type="EMBL" id="MEQ2233130.1"/>
    </source>
</evidence>
<dbReference type="Proteomes" id="UP001482620">
    <property type="component" value="Unassembled WGS sequence"/>
</dbReference>
<accession>A0ABV0TJQ5</accession>
<organism evidence="1 2">
    <name type="scientific">Ilyodon furcidens</name>
    <name type="common">goldbreast splitfin</name>
    <dbReference type="NCBI Taxonomy" id="33524"/>
    <lineage>
        <taxon>Eukaryota</taxon>
        <taxon>Metazoa</taxon>
        <taxon>Chordata</taxon>
        <taxon>Craniata</taxon>
        <taxon>Vertebrata</taxon>
        <taxon>Euteleostomi</taxon>
        <taxon>Actinopterygii</taxon>
        <taxon>Neopterygii</taxon>
        <taxon>Teleostei</taxon>
        <taxon>Neoteleostei</taxon>
        <taxon>Acanthomorphata</taxon>
        <taxon>Ovalentaria</taxon>
        <taxon>Atherinomorphae</taxon>
        <taxon>Cyprinodontiformes</taxon>
        <taxon>Goodeidae</taxon>
        <taxon>Ilyodon</taxon>
    </lineage>
</organism>
<proteinExistence type="predicted"/>
<evidence type="ECO:0000313" key="2">
    <source>
        <dbReference type="Proteomes" id="UP001482620"/>
    </source>
</evidence>
<gene>
    <name evidence="1" type="ORF">ILYODFUR_018822</name>
</gene>
<protein>
    <submittedName>
        <fullName evidence="1">Uncharacterized protein</fullName>
    </submittedName>
</protein>
<reference evidence="1 2" key="1">
    <citation type="submission" date="2021-06" db="EMBL/GenBank/DDBJ databases">
        <authorList>
            <person name="Palmer J.M."/>
        </authorList>
    </citation>
    <scope>NUCLEOTIDE SEQUENCE [LARGE SCALE GENOMIC DNA]</scope>
    <source>
        <strain evidence="2">if_2019</strain>
        <tissue evidence="1">Muscle</tissue>
    </source>
</reference>
<sequence>MLQQKAENVSRKPRISEHLPLTLRETKRCRWLHPLVPLLTPTQWIIGQLRFPQLVAQETFSSAQFTFLPSMIPGILARLKGGGQDSEHLNTCWG</sequence>
<dbReference type="EMBL" id="JAHRIQ010036605">
    <property type="protein sequence ID" value="MEQ2233130.1"/>
    <property type="molecule type" value="Genomic_DNA"/>
</dbReference>
<keyword evidence="2" id="KW-1185">Reference proteome</keyword>